<accession>A0AAJ7UDQ9</accession>
<evidence type="ECO:0000313" key="5">
    <source>
        <dbReference type="Proteomes" id="UP001318040"/>
    </source>
</evidence>
<dbReference type="CDD" id="cd04301">
    <property type="entry name" value="NAT_SF"/>
    <property type="match status" value="1"/>
</dbReference>
<keyword evidence="3" id="KW-0012">Acyltransferase</keyword>
<evidence type="ECO:0000256" key="3">
    <source>
        <dbReference type="ARBA" id="ARBA00023315"/>
    </source>
</evidence>
<gene>
    <name evidence="6" type="primary">LOC116956735</name>
</gene>
<protein>
    <submittedName>
        <fullName evidence="6">Diamine acetyltransferase 2-like</fullName>
    </submittedName>
</protein>
<dbReference type="InterPro" id="IPR051016">
    <property type="entry name" value="Diverse_Substrate_AcTransf"/>
</dbReference>
<dbReference type="PANTHER" id="PTHR10545:SF51">
    <property type="entry name" value="THIALYSINE N-EPSILON-ACETYLTRANSFERASE"/>
    <property type="match status" value="1"/>
</dbReference>
<organism evidence="5 6">
    <name type="scientific">Petromyzon marinus</name>
    <name type="common">Sea lamprey</name>
    <dbReference type="NCBI Taxonomy" id="7757"/>
    <lineage>
        <taxon>Eukaryota</taxon>
        <taxon>Metazoa</taxon>
        <taxon>Chordata</taxon>
        <taxon>Craniata</taxon>
        <taxon>Vertebrata</taxon>
        <taxon>Cyclostomata</taxon>
        <taxon>Hyperoartia</taxon>
        <taxon>Petromyzontiformes</taxon>
        <taxon>Petromyzontidae</taxon>
        <taxon>Petromyzon</taxon>
    </lineage>
</organism>
<dbReference type="PROSITE" id="PS51186">
    <property type="entry name" value="GNAT"/>
    <property type="match status" value="1"/>
</dbReference>
<dbReference type="Proteomes" id="UP001318040">
    <property type="component" value="Chromosome 67"/>
</dbReference>
<keyword evidence="2" id="KW-0808">Transferase</keyword>
<dbReference type="PANTHER" id="PTHR10545">
    <property type="entry name" value="DIAMINE N-ACETYLTRANSFERASE"/>
    <property type="match status" value="1"/>
</dbReference>
<dbReference type="Pfam" id="PF00583">
    <property type="entry name" value="Acetyltransf_1"/>
    <property type="match status" value="1"/>
</dbReference>
<sequence>MSGRFQVRQAAERDCADIVRLIKELVTYEKLLGQVDITEEDLRRDGFGGKPLFHCLVAEVQHQHQQGAMLIGYALFYDTYCTWVGRSAYLEGLYVTTEFRGRGVGKDLLRKVAEVCRLNGCVRLTLSVLDWNAPAMDFYRARGASDLTAAEGWHLVRFQGAALASLAVVGGGTAVVGGGTAVVGGGLTSPAPATPSS</sequence>
<comment type="similarity">
    <text evidence="1">Belongs to the acetyltransferase family.</text>
</comment>
<keyword evidence="5" id="KW-1185">Reference proteome</keyword>
<feature type="domain" description="N-acetyltransferase" evidence="4">
    <location>
        <begin position="5"/>
        <end position="169"/>
    </location>
</feature>
<dbReference type="RefSeq" id="XP_032834402.1">
    <property type="nucleotide sequence ID" value="XM_032978511.1"/>
</dbReference>
<dbReference type="InterPro" id="IPR016181">
    <property type="entry name" value="Acyl_CoA_acyltransferase"/>
</dbReference>
<dbReference type="InterPro" id="IPR000182">
    <property type="entry name" value="GNAT_dom"/>
</dbReference>
<dbReference type="FunFam" id="3.40.630.30:FF:000064">
    <property type="entry name" value="GNAT family acetyltransferase"/>
    <property type="match status" value="1"/>
</dbReference>
<dbReference type="SUPFAM" id="SSF55729">
    <property type="entry name" value="Acyl-CoA N-acyltransferases (Nat)"/>
    <property type="match status" value="1"/>
</dbReference>
<evidence type="ECO:0000313" key="6">
    <source>
        <dbReference type="RefSeq" id="XP_032834402.1"/>
    </source>
</evidence>
<proteinExistence type="inferred from homology"/>
<dbReference type="KEGG" id="pmrn:116956735"/>
<name>A0AAJ7UDQ9_PETMA</name>
<dbReference type="Gene3D" id="3.40.630.30">
    <property type="match status" value="1"/>
</dbReference>
<dbReference type="AlphaFoldDB" id="A0AAJ7UDQ9"/>
<dbReference type="GO" id="GO:0008080">
    <property type="term" value="F:N-acetyltransferase activity"/>
    <property type="evidence" value="ECO:0007669"/>
    <property type="project" value="TreeGrafter"/>
</dbReference>
<evidence type="ECO:0000256" key="1">
    <source>
        <dbReference type="ARBA" id="ARBA00008694"/>
    </source>
</evidence>
<evidence type="ECO:0000256" key="2">
    <source>
        <dbReference type="ARBA" id="ARBA00022679"/>
    </source>
</evidence>
<evidence type="ECO:0000259" key="4">
    <source>
        <dbReference type="PROSITE" id="PS51186"/>
    </source>
</evidence>
<reference evidence="6" key="1">
    <citation type="submission" date="2025-08" db="UniProtKB">
        <authorList>
            <consortium name="RefSeq"/>
        </authorList>
    </citation>
    <scope>IDENTIFICATION</scope>
    <source>
        <tissue evidence="6">Sperm</tissue>
    </source>
</reference>